<dbReference type="Gene3D" id="3.30.70.270">
    <property type="match status" value="1"/>
</dbReference>
<dbReference type="SUPFAM" id="SSF55073">
    <property type="entry name" value="Nucleotide cyclase"/>
    <property type="match status" value="1"/>
</dbReference>
<dbReference type="PANTHER" id="PTHR45138">
    <property type="entry name" value="REGULATORY COMPONENTS OF SENSORY TRANSDUCTION SYSTEM"/>
    <property type="match status" value="1"/>
</dbReference>
<dbReference type="GO" id="GO:0043709">
    <property type="term" value="P:cell adhesion involved in single-species biofilm formation"/>
    <property type="evidence" value="ECO:0007669"/>
    <property type="project" value="TreeGrafter"/>
</dbReference>
<dbReference type="PANTHER" id="PTHR45138:SF9">
    <property type="entry name" value="DIGUANYLATE CYCLASE DGCM-RELATED"/>
    <property type="match status" value="1"/>
</dbReference>
<evidence type="ECO:0000313" key="7">
    <source>
        <dbReference type="Proteomes" id="UP000298049"/>
    </source>
</evidence>
<reference evidence="6 7" key="1">
    <citation type="submission" date="2018-07" db="EMBL/GenBank/DDBJ databases">
        <title>Marsedoiliclastica nanhaica gen. nov. sp. nov., a novel marine hydrocarbonoclastic bacterium isolated from an in-situ enriched hydrocarbon-degrading consortium in deep-sea sediment.</title>
        <authorList>
            <person name="Dong C."/>
            <person name="Ma T."/>
            <person name="Liu R."/>
            <person name="Shao Z."/>
        </authorList>
    </citation>
    <scope>NUCLEOTIDE SEQUENCE [LARGE SCALE GENOMIC DNA]</scope>
    <source>
        <strain evidence="7">soil36-7</strain>
    </source>
</reference>
<dbReference type="SMART" id="SM00267">
    <property type="entry name" value="GGDEF"/>
    <property type="match status" value="1"/>
</dbReference>
<dbReference type="GO" id="GO:0005886">
    <property type="term" value="C:plasma membrane"/>
    <property type="evidence" value="ECO:0007669"/>
    <property type="project" value="TreeGrafter"/>
</dbReference>
<feature type="transmembrane region" description="Helical" evidence="4">
    <location>
        <begin position="110"/>
        <end position="127"/>
    </location>
</feature>
<feature type="transmembrane region" description="Helical" evidence="4">
    <location>
        <begin position="26"/>
        <end position="45"/>
    </location>
</feature>
<feature type="transmembrane region" description="Helical" evidence="4">
    <location>
        <begin position="82"/>
        <end position="104"/>
    </location>
</feature>
<gene>
    <name evidence="6" type="ORF">soil367_08990</name>
</gene>
<keyword evidence="4" id="KW-0812">Transmembrane</keyword>
<dbReference type="NCBIfam" id="TIGR00254">
    <property type="entry name" value="GGDEF"/>
    <property type="match status" value="1"/>
</dbReference>
<dbReference type="EC" id="2.7.7.65" evidence="2"/>
<keyword evidence="7" id="KW-1185">Reference proteome</keyword>
<protein>
    <recommendedName>
        <fullName evidence="2">diguanylate cyclase</fullName>
        <ecNumber evidence="2">2.7.7.65</ecNumber>
    </recommendedName>
</protein>
<dbReference type="InterPro" id="IPR029787">
    <property type="entry name" value="Nucleotide_cyclase"/>
</dbReference>
<dbReference type="InterPro" id="IPR000160">
    <property type="entry name" value="GGDEF_dom"/>
</dbReference>
<evidence type="ECO:0000313" key="6">
    <source>
        <dbReference type="EMBL" id="QCF26050.1"/>
    </source>
</evidence>
<dbReference type="GO" id="GO:1902201">
    <property type="term" value="P:negative regulation of bacterial-type flagellum-dependent cell motility"/>
    <property type="evidence" value="ECO:0007669"/>
    <property type="project" value="TreeGrafter"/>
</dbReference>
<dbReference type="CDD" id="cd01949">
    <property type="entry name" value="GGDEF"/>
    <property type="match status" value="1"/>
</dbReference>
<sequence>MLDASPAVSGDFNLYYNRKHLKRMRGAMISTMVLMVLFSGLDTITMPEKAYFDALKIRLLLLLPIAAIGWCATYIKILQPHLQWIIGFGALIVGTGVVYILWIGRAEQVLVPYEGLILVTIFFYFLVGLRFQGAMLCGWTICAVYTGMELYAGVVGENLFINVFFLVAANLIGSVGSYFQDAMSRENYDAEKLLSASAEKDFLTGLLNRRALDNHAPLIFRQAVREQRPVAVAMMDVDYFKAYNDFYGHAAGDEALKSIAHAIAECSQRPLDIVARYGGEEFAAVWFGLSRDKAADLAELVRSRVEDLAIAHEKSGLETKVVTISVGLVWLVPSEDQGVEACLRQADEALYEAKGTGRNRVMQAFGPQLNCRENAS</sequence>
<organism evidence="6 7">
    <name type="scientific">Hydrocarboniclastica marina</name>
    <dbReference type="NCBI Taxonomy" id="2259620"/>
    <lineage>
        <taxon>Bacteria</taxon>
        <taxon>Pseudomonadati</taxon>
        <taxon>Pseudomonadota</taxon>
        <taxon>Gammaproteobacteria</taxon>
        <taxon>Alteromonadales</taxon>
        <taxon>Alteromonadaceae</taxon>
        <taxon>Hydrocarboniclastica</taxon>
    </lineage>
</organism>
<dbReference type="FunFam" id="3.30.70.270:FF:000001">
    <property type="entry name" value="Diguanylate cyclase domain protein"/>
    <property type="match status" value="1"/>
</dbReference>
<name>A0A4V1D8Q9_9ALTE</name>
<dbReference type="RefSeq" id="WP_136548772.1">
    <property type="nucleotide sequence ID" value="NZ_CP031093.1"/>
</dbReference>
<proteinExistence type="predicted"/>
<keyword evidence="4" id="KW-0472">Membrane</keyword>
<dbReference type="Pfam" id="PF00990">
    <property type="entry name" value="GGDEF"/>
    <property type="match status" value="1"/>
</dbReference>
<dbReference type="EMBL" id="CP031093">
    <property type="protein sequence ID" value="QCF26050.1"/>
    <property type="molecule type" value="Genomic_DNA"/>
</dbReference>
<keyword evidence="4" id="KW-1133">Transmembrane helix</keyword>
<evidence type="ECO:0000256" key="4">
    <source>
        <dbReference type="SAM" id="Phobius"/>
    </source>
</evidence>
<dbReference type="Proteomes" id="UP000298049">
    <property type="component" value="Chromosome"/>
</dbReference>
<dbReference type="PROSITE" id="PS50887">
    <property type="entry name" value="GGDEF"/>
    <property type="match status" value="1"/>
</dbReference>
<dbReference type="KEGG" id="hmi:soil367_08990"/>
<feature type="domain" description="GGDEF" evidence="5">
    <location>
        <begin position="228"/>
        <end position="366"/>
    </location>
</feature>
<evidence type="ECO:0000256" key="3">
    <source>
        <dbReference type="ARBA" id="ARBA00034247"/>
    </source>
</evidence>
<feature type="transmembrane region" description="Helical" evidence="4">
    <location>
        <begin position="57"/>
        <end position="75"/>
    </location>
</feature>
<evidence type="ECO:0000256" key="2">
    <source>
        <dbReference type="ARBA" id="ARBA00012528"/>
    </source>
</evidence>
<dbReference type="AlphaFoldDB" id="A0A4V1D8Q9"/>
<dbReference type="InterPro" id="IPR050469">
    <property type="entry name" value="Diguanylate_Cyclase"/>
</dbReference>
<dbReference type="InterPro" id="IPR043128">
    <property type="entry name" value="Rev_trsase/Diguanyl_cyclase"/>
</dbReference>
<accession>A0A4V1D8Q9</accession>
<feature type="transmembrane region" description="Helical" evidence="4">
    <location>
        <begin position="159"/>
        <end position="179"/>
    </location>
</feature>
<dbReference type="GO" id="GO:0052621">
    <property type="term" value="F:diguanylate cyclase activity"/>
    <property type="evidence" value="ECO:0007669"/>
    <property type="project" value="UniProtKB-EC"/>
</dbReference>
<dbReference type="OrthoDB" id="9803824at2"/>
<comment type="catalytic activity">
    <reaction evidence="3">
        <text>2 GTP = 3',3'-c-di-GMP + 2 diphosphate</text>
        <dbReference type="Rhea" id="RHEA:24898"/>
        <dbReference type="ChEBI" id="CHEBI:33019"/>
        <dbReference type="ChEBI" id="CHEBI:37565"/>
        <dbReference type="ChEBI" id="CHEBI:58805"/>
        <dbReference type="EC" id="2.7.7.65"/>
    </reaction>
</comment>
<evidence type="ECO:0000256" key="1">
    <source>
        <dbReference type="ARBA" id="ARBA00001946"/>
    </source>
</evidence>
<evidence type="ECO:0000259" key="5">
    <source>
        <dbReference type="PROSITE" id="PS50887"/>
    </source>
</evidence>
<comment type="cofactor">
    <cofactor evidence="1">
        <name>Mg(2+)</name>
        <dbReference type="ChEBI" id="CHEBI:18420"/>
    </cofactor>
</comment>